<proteinExistence type="predicted"/>
<comment type="caution">
    <text evidence="6">The sequence shown here is derived from an EMBL/GenBank/DDBJ whole genome shotgun (WGS) entry which is preliminary data.</text>
</comment>
<dbReference type="PROSITE" id="PS50830">
    <property type="entry name" value="TNASE_3"/>
    <property type="match status" value="1"/>
</dbReference>
<protein>
    <submittedName>
        <fullName evidence="6">Thermonuclease family protein</fullName>
    </submittedName>
</protein>
<evidence type="ECO:0000256" key="4">
    <source>
        <dbReference type="SAM" id="SignalP"/>
    </source>
</evidence>
<keyword evidence="1" id="KW-0540">Nuclease</keyword>
<keyword evidence="7" id="KW-1185">Reference proteome</keyword>
<feature type="chain" id="PRO_5018229697" evidence="4">
    <location>
        <begin position="23"/>
        <end position="261"/>
    </location>
</feature>
<sequence length="261" mass="29305">MGVWKKALVASAFFIAWNLAQAQSCGPEGTLERVEWQRVFDGDTLLLRDGRRVRLVGVNTPELGRDGRSDGVGARAAKAFVEQRLRGGEPLLIEPAEQPRDRYGRLLARVYLGQERRSLSELLLEQGLGVLVVVPPNERGWGCLAQAEARARARRLGVWRSLPSSLSGLTHSGFYLLEGRVTGVNEGGDALWVALGERLVLRFSRHDLARFPALERRLLKGQRLEVRGWVIDRQARGGKLKPGHRRWMLPVRHPAMVRFID</sequence>
<evidence type="ECO:0000256" key="3">
    <source>
        <dbReference type="ARBA" id="ARBA00022801"/>
    </source>
</evidence>
<evidence type="ECO:0000259" key="5">
    <source>
        <dbReference type="PROSITE" id="PS50830"/>
    </source>
</evidence>
<dbReference type="PANTHER" id="PTHR12302">
    <property type="entry name" value="EBNA2 BINDING PROTEIN P100"/>
    <property type="match status" value="1"/>
</dbReference>
<dbReference type="GO" id="GO:0004519">
    <property type="term" value="F:endonuclease activity"/>
    <property type="evidence" value="ECO:0007669"/>
    <property type="project" value="UniProtKB-KW"/>
</dbReference>
<dbReference type="EMBL" id="QWEZ01000002">
    <property type="protein sequence ID" value="RRJ83148.1"/>
    <property type="molecule type" value="Genomic_DNA"/>
</dbReference>
<keyword evidence="3" id="KW-0378">Hydrolase</keyword>
<dbReference type="SMART" id="SM00318">
    <property type="entry name" value="SNc"/>
    <property type="match status" value="1"/>
</dbReference>
<dbReference type="InterPro" id="IPR016071">
    <property type="entry name" value="Staphylococal_nuclease_OB-fold"/>
</dbReference>
<accession>A0A3P3VMN2</accession>
<dbReference type="Pfam" id="PF00565">
    <property type="entry name" value="SNase"/>
    <property type="match status" value="1"/>
</dbReference>
<dbReference type="Proteomes" id="UP000280792">
    <property type="component" value="Unassembled WGS sequence"/>
</dbReference>
<feature type="signal peptide" evidence="4">
    <location>
        <begin position="1"/>
        <end position="22"/>
    </location>
</feature>
<dbReference type="GO" id="GO:0003676">
    <property type="term" value="F:nucleic acid binding"/>
    <property type="evidence" value="ECO:0007669"/>
    <property type="project" value="InterPro"/>
</dbReference>
<feature type="domain" description="TNase-like" evidence="5">
    <location>
        <begin position="38"/>
        <end position="161"/>
    </location>
</feature>
<dbReference type="PROSITE" id="PS01284">
    <property type="entry name" value="TNASE_2"/>
    <property type="match status" value="1"/>
</dbReference>
<name>A0A3P3VMN2_9GAMM</name>
<reference evidence="6 7" key="2">
    <citation type="submission" date="2018-12" db="EMBL/GenBank/DDBJ databases">
        <title>Simiduia agarivorans gen. nov., sp. nov., a marine, agarolytic bacterium isolated from shallow coastal water from Keelung, Taiwan.</title>
        <authorList>
            <person name="Shieh W.Y."/>
        </authorList>
    </citation>
    <scope>NUCLEOTIDE SEQUENCE [LARGE SCALE GENOMIC DNA]</scope>
    <source>
        <strain evidence="6 7">GTF-13</strain>
    </source>
</reference>
<dbReference type="Gene3D" id="2.40.50.90">
    <property type="match status" value="1"/>
</dbReference>
<evidence type="ECO:0000313" key="7">
    <source>
        <dbReference type="Proteomes" id="UP000280792"/>
    </source>
</evidence>
<dbReference type="GO" id="GO:0016787">
    <property type="term" value="F:hydrolase activity"/>
    <property type="evidence" value="ECO:0007669"/>
    <property type="project" value="UniProtKB-KW"/>
</dbReference>
<reference evidence="6 7" key="1">
    <citation type="submission" date="2018-08" db="EMBL/GenBank/DDBJ databases">
        <authorList>
            <person name="Khan S.A."/>
        </authorList>
    </citation>
    <scope>NUCLEOTIDE SEQUENCE [LARGE SCALE GENOMIC DNA]</scope>
    <source>
        <strain evidence="6 7">GTF-13</strain>
    </source>
</reference>
<dbReference type="SUPFAM" id="SSF50199">
    <property type="entry name" value="Staphylococcal nuclease"/>
    <property type="match status" value="1"/>
</dbReference>
<evidence type="ECO:0000256" key="2">
    <source>
        <dbReference type="ARBA" id="ARBA00022759"/>
    </source>
</evidence>
<dbReference type="RefSeq" id="WP_125017555.1">
    <property type="nucleotide sequence ID" value="NZ_QWEZ01000002.1"/>
</dbReference>
<organism evidence="6 7">
    <name type="scientific">Aestuariirhabdus litorea</name>
    <dbReference type="NCBI Taxonomy" id="2528527"/>
    <lineage>
        <taxon>Bacteria</taxon>
        <taxon>Pseudomonadati</taxon>
        <taxon>Pseudomonadota</taxon>
        <taxon>Gammaproteobacteria</taxon>
        <taxon>Oceanospirillales</taxon>
        <taxon>Aestuariirhabdaceae</taxon>
        <taxon>Aestuariirhabdus</taxon>
    </lineage>
</organism>
<dbReference type="InterPro" id="IPR002071">
    <property type="entry name" value="Thermonucl_AS"/>
</dbReference>
<dbReference type="PANTHER" id="PTHR12302:SF3">
    <property type="entry name" value="SERINE_THREONINE-PROTEIN KINASE 31"/>
    <property type="match status" value="1"/>
</dbReference>
<dbReference type="InterPro" id="IPR035437">
    <property type="entry name" value="SNase_OB-fold_sf"/>
</dbReference>
<keyword evidence="2" id="KW-0255">Endonuclease</keyword>
<evidence type="ECO:0000256" key="1">
    <source>
        <dbReference type="ARBA" id="ARBA00022722"/>
    </source>
</evidence>
<keyword evidence="4" id="KW-0732">Signal</keyword>
<evidence type="ECO:0000313" key="6">
    <source>
        <dbReference type="EMBL" id="RRJ83148.1"/>
    </source>
</evidence>
<gene>
    <name evidence="6" type="ORF">D0544_15030</name>
</gene>
<dbReference type="AlphaFoldDB" id="A0A3P3VMN2"/>